<proteinExistence type="predicted"/>
<dbReference type="PaxDb" id="214684-Q5KP60"/>
<feature type="compositionally biased region" description="Polar residues" evidence="1">
    <location>
        <begin position="540"/>
        <end position="549"/>
    </location>
</feature>
<feature type="compositionally biased region" description="Polar residues" evidence="1">
    <location>
        <begin position="584"/>
        <end position="595"/>
    </location>
</feature>
<feature type="region of interest" description="Disordered" evidence="1">
    <location>
        <begin position="867"/>
        <end position="1035"/>
    </location>
</feature>
<dbReference type="OrthoDB" id="552194at2759"/>
<dbReference type="Proteomes" id="UP000002149">
    <property type="component" value="Chromosome 1"/>
</dbReference>
<feature type="compositionally biased region" description="Basic and acidic residues" evidence="1">
    <location>
        <begin position="734"/>
        <end position="745"/>
    </location>
</feature>
<keyword evidence="3" id="KW-1185">Reference proteome</keyword>
<sequence>MWLLTVVGEILGQKHYTFALQQQKSYTFGRNKDCDIAFPNNLRVKPEEGTLEILEWDYTNRHSRPDIKWRPKPKKNGDYGTIVAVGKRPETPNGSLNKGDYDILPINNEKGSGVFVDELNVTGISFADDIWFFLEWRDLCLLYGKMMDEPDPIRNTLKSYCISWTTTFDTSDPPQYVLLDTYRNNWEARYAVCCGIPILLPSFLALLQSRLTINWRKTADAFCSFKFPLPGEDEAEYRPKNHQSIRFSSSIWLPDRRRRTLYRGWHVLLLREQIQPREAFMYKALGADLQEVIVEGNPPKTSSDVEEYLADWLSYVDTHGGRKKGLVAYSGKVKDMTDAKIIEDTCERLKVNCASVASAFGAVLNGGVHQFLEGVDNKHNRHAARGSITAITPAASSSVPSPAADPFRRLTETPTPALTPTPPSEPTVTSVVAESSNAPGVPSTFSDETTPPVPFEPPRLSRRRTAYTKPIIADATPVPVASSEPQHVAVNADGTEEAVDEWRPPPVAVLRRPQRRTVGKGARNTPTSAPAPAQPLATPQFNGTDTHVTSLDPHPSFAPNSMPSQEEDSPGVAPGPSRAGLSDFPSSTQQNTMPPIQTLPRPSRRYGTTSSIARPQAAPSRVAFEETVEEEEDDRLKKLYEKTRKQGFGPASLAKKVRTADRGGDVEMEDTQISSAASMTDRERYKAPSEILHIDEEPEEEEEEQDLFAQTMRRSKRPASAAGLSATQGTAPEVRSKDIGGRDSQDLMPPPAQRRRIQSPSPSPEPGPSEDQAPRRAAPSQNRFDFQDAIPQPMTRDEQFLRVVAERKKAKAAIDNLDKSFDSMLRIPKAQTESEADKPDYSVLDEVPPPKAGNYIAVMRTNSLFRKDLGQTKERENVEDGRPNFKKFKRKNVPRRAPLKMVLTTSVVDPSKYEEPEPYWPTQKKTQKKSQAQSGSLSDPEEDDRPLLPRHKPRLLVEDDNEGDGDVKFMATGQAAAGRRGTQRNQIRDNRVTLGTSAQRTKGGESVASDTYDDQAARSDVSKTTHSKAATKATAARGRNKLLVEDNDTTIDWASSPSTAKGGKSSFESSGTATLDENPSSTARKGTQKRKALAVDVDDDEGGFGNFGKRRRR</sequence>
<evidence type="ECO:0000313" key="2">
    <source>
        <dbReference type="EMBL" id="AAW40944.2"/>
    </source>
</evidence>
<name>Q5KP60_CRYD1</name>
<gene>
    <name evidence="2" type="ordered locus">CNA04080</name>
</gene>
<feature type="region of interest" description="Disordered" evidence="1">
    <location>
        <begin position="831"/>
        <end position="852"/>
    </location>
</feature>
<feature type="compositionally biased region" description="Low complexity" evidence="1">
    <location>
        <begin position="1024"/>
        <end position="1035"/>
    </location>
</feature>
<dbReference type="EMBL" id="AE017341">
    <property type="protein sequence ID" value="AAW40944.2"/>
    <property type="molecule type" value="Genomic_DNA"/>
</dbReference>
<evidence type="ECO:0000256" key="1">
    <source>
        <dbReference type="SAM" id="MobiDB-lite"/>
    </source>
</evidence>
<feature type="compositionally biased region" description="Basic and acidic residues" evidence="1">
    <location>
        <begin position="680"/>
        <end position="695"/>
    </location>
</feature>
<feature type="region of interest" description="Disordered" evidence="1">
    <location>
        <begin position="495"/>
        <end position="635"/>
    </location>
</feature>
<protein>
    <submittedName>
        <fullName evidence="2">Uncharacterized protein</fullName>
    </submittedName>
</protein>
<dbReference type="KEGG" id="cne:CNA04080"/>
<feature type="region of interest" description="Disordered" evidence="1">
    <location>
        <begin position="394"/>
        <end position="460"/>
    </location>
</feature>
<feature type="region of interest" description="Disordered" evidence="1">
    <location>
        <begin position="650"/>
        <end position="796"/>
    </location>
</feature>
<feature type="compositionally biased region" description="Low complexity" evidence="1">
    <location>
        <begin position="394"/>
        <end position="404"/>
    </location>
</feature>
<dbReference type="AlphaFoldDB" id="Q5KP60"/>
<feature type="compositionally biased region" description="Low complexity" evidence="1">
    <location>
        <begin position="525"/>
        <end position="539"/>
    </location>
</feature>
<feature type="compositionally biased region" description="Basic and acidic residues" evidence="1">
    <location>
        <begin position="867"/>
        <end position="883"/>
    </location>
</feature>
<feature type="compositionally biased region" description="Polar residues" evidence="1">
    <location>
        <begin position="1066"/>
        <end position="1085"/>
    </location>
</feature>
<dbReference type="InParanoid" id="Q5KP60"/>
<dbReference type="HOGENOM" id="CLU_273103_0_0_1"/>
<organism evidence="2 3">
    <name type="scientific">Cryptococcus deneoformans (strain JEC21 / ATCC MYA-565)</name>
    <name type="common">Cryptococcus neoformans var. neoformans serotype D</name>
    <dbReference type="NCBI Taxonomy" id="214684"/>
    <lineage>
        <taxon>Eukaryota</taxon>
        <taxon>Fungi</taxon>
        <taxon>Dikarya</taxon>
        <taxon>Basidiomycota</taxon>
        <taxon>Agaricomycotina</taxon>
        <taxon>Tremellomycetes</taxon>
        <taxon>Tremellales</taxon>
        <taxon>Cryptococcaceae</taxon>
        <taxon>Cryptococcus</taxon>
        <taxon>Cryptococcus neoformans species complex</taxon>
    </lineage>
</organism>
<accession>Q5KP60</accession>
<dbReference type="eggNOG" id="ENOG502S898">
    <property type="taxonomic scope" value="Eukaryota"/>
</dbReference>
<feature type="compositionally biased region" description="Acidic residues" evidence="1">
    <location>
        <begin position="696"/>
        <end position="706"/>
    </location>
</feature>
<feature type="compositionally biased region" description="Polar residues" evidence="1">
    <location>
        <begin position="1050"/>
        <end position="1059"/>
    </location>
</feature>
<dbReference type="RefSeq" id="XP_024511910.1">
    <property type="nucleotide sequence ID" value="XM_024656259.1"/>
</dbReference>
<evidence type="ECO:0000313" key="3">
    <source>
        <dbReference type="Proteomes" id="UP000002149"/>
    </source>
</evidence>
<dbReference type="VEuPathDB" id="FungiDB:CNA04080"/>
<feature type="compositionally biased region" description="Low complexity" evidence="1">
    <location>
        <begin position="971"/>
        <end position="984"/>
    </location>
</feature>
<dbReference type="GeneID" id="3253381"/>
<feature type="compositionally biased region" description="Basic residues" evidence="1">
    <location>
        <begin position="884"/>
        <end position="898"/>
    </location>
</feature>
<reference evidence="2 3" key="1">
    <citation type="journal article" date="2005" name="Science">
        <title>The genome of the basidiomycetous yeast and human pathogen Cryptococcus neoformans.</title>
        <authorList>
            <person name="Loftus B.J."/>
            <person name="Fung E."/>
            <person name="Roncaglia P."/>
            <person name="Rowley D."/>
            <person name="Amedeo P."/>
            <person name="Bruno D."/>
            <person name="Vamathevan J."/>
            <person name="Miranda M."/>
            <person name="Anderson I.J."/>
            <person name="Fraser J.A."/>
            <person name="Allen J.E."/>
            <person name="Bosdet I.E."/>
            <person name="Brent M.R."/>
            <person name="Chiu R."/>
            <person name="Doering T.L."/>
            <person name="Donlin M.J."/>
            <person name="D'Souza C.A."/>
            <person name="Fox D.S."/>
            <person name="Grinberg V."/>
            <person name="Fu J."/>
            <person name="Fukushima M."/>
            <person name="Haas B.J."/>
            <person name="Huang J.C."/>
            <person name="Janbon G."/>
            <person name="Jones S.J."/>
            <person name="Koo H.L."/>
            <person name="Krzywinski M.I."/>
            <person name="Kwon-Chung J.K."/>
            <person name="Lengeler K.B."/>
            <person name="Maiti R."/>
            <person name="Marra M.A."/>
            <person name="Marra R.E."/>
            <person name="Mathewson C.A."/>
            <person name="Mitchell T.G."/>
            <person name="Pertea M."/>
            <person name="Riggs F.R."/>
            <person name="Salzberg S.L."/>
            <person name="Schein J.E."/>
            <person name="Shvartsbeyn A."/>
            <person name="Shin H."/>
            <person name="Shumway M."/>
            <person name="Specht C.A."/>
            <person name="Suh B.B."/>
            <person name="Tenney A."/>
            <person name="Utterback T.R."/>
            <person name="Wickes B.L."/>
            <person name="Wortman J.R."/>
            <person name="Wye N.H."/>
            <person name="Kronstad J.W."/>
            <person name="Lodge J.K."/>
            <person name="Heitman J."/>
            <person name="Davis R.W."/>
            <person name="Fraser C.M."/>
            <person name="Hyman R.W."/>
        </authorList>
    </citation>
    <scope>NUCLEOTIDE SEQUENCE [LARGE SCALE GENOMIC DNA]</scope>
    <source>
        <strain evidence="3">JEC21 / ATCC MYA-565</strain>
    </source>
</reference>
<feature type="region of interest" description="Disordered" evidence="1">
    <location>
        <begin position="1048"/>
        <end position="1113"/>
    </location>
</feature>
<feature type="compositionally biased region" description="Polar residues" evidence="1">
    <location>
        <begin position="433"/>
        <end position="449"/>
    </location>
</feature>